<organism evidence="1 2">
    <name type="scientific">Mycena albidolilacea</name>
    <dbReference type="NCBI Taxonomy" id="1033008"/>
    <lineage>
        <taxon>Eukaryota</taxon>
        <taxon>Fungi</taxon>
        <taxon>Dikarya</taxon>
        <taxon>Basidiomycota</taxon>
        <taxon>Agaricomycotina</taxon>
        <taxon>Agaricomycetes</taxon>
        <taxon>Agaricomycetidae</taxon>
        <taxon>Agaricales</taxon>
        <taxon>Marasmiineae</taxon>
        <taxon>Mycenaceae</taxon>
        <taxon>Mycena</taxon>
    </lineage>
</organism>
<protein>
    <submittedName>
        <fullName evidence="1">Uncharacterized protein</fullName>
    </submittedName>
</protein>
<dbReference type="EMBL" id="JARIHO010000013">
    <property type="protein sequence ID" value="KAJ7351503.1"/>
    <property type="molecule type" value="Genomic_DNA"/>
</dbReference>
<evidence type="ECO:0000313" key="2">
    <source>
        <dbReference type="Proteomes" id="UP001218218"/>
    </source>
</evidence>
<reference evidence="1" key="1">
    <citation type="submission" date="2023-03" db="EMBL/GenBank/DDBJ databases">
        <title>Massive genome expansion in bonnet fungi (Mycena s.s.) driven by repeated elements and novel gene families across ecological guilds.</title>
        <authorList>
            <consortium name="Lawrence Berkeley National Laboratory"/>
            <person name="Harder C.B."/>
            <person name="Miyauchi S."/>
            <person name="Viragh M."/>
            <person name="Kuo A."/>
            <person name="Thoen E."/>
            <person name="Andreopoulos B."/>
            <person name="Lu D."/>
            <person name="Skrede I."/>
            <person name="Drula E."/>
            <person name="Henrissat B."/>
            <person name="Morin E."/>
            <person name="Kohler A."/>
            <person name="Barry K."/>
            <person name="LaButti K."/>
            <person name="Morin E."/>
            <person name="Salamov A."/>
            <person name="Lipzen A."/>
            <person name="Mereny Z."/>
            <person name="Hegedus B."/>
            <person name="Baldrian P."/>
            <person name="Stursova M."/>
            <person name="Weitz H."/>
            <person name="Taylor A."/>
            <person name="Grigoriev I.V."/>
            <person name="Nagy L.G."/>
            <person name="Martin F."/>
            <person name="Kauserud H."/>
        </authorList>
    </citation>
    <scope>NUCLEOTIDE SEQUENCE</scope>
    <source>
        <strain evidence="1">CBHHK002</strain>
    </source>
</reference>
<dbReference type="AlphaFoldDB" id="A0AAD7A7V8"/>
<sequence length="299" mass="33376">MSSRQSTPVDSDDEMMNAMAQETPTALRTSAGLKRTHAAMTRDDNTGSDNEHGPASLLPFAAALPNQNVVAMAKHYADKQRIRGEQVTELDVFLKDPTLLREAKLLINMFALRNHFDKIIASNPGFELSPDLEASLLSFRLNSSMIWNWLKTALLEVMKRLRFGIPVGLEKIPADWAKVVSFADAVVKGSQCSVTITLCSRVALMRKVFLKHPGPNFWDKLDFKLEEIRNKAGVDSKKLVRGFRHILEQDQEKHGQKTYTDSDIPDRVDDFQQQVDNIIDINIGAMDVATSAQAQPSAV</sequence>
<comment type="caution">
    <text evidence="1">The sequence shown here is derived from an EMBL/GenBank/DDBJ whole genome shotgun (WGS) entry which is preliminary data.</text>
</comment>
<proteinExistence type="predicted"/>
<keyword evidence="2" id="KW-1185">Reference proteome</keyword>
<dbReference type="Proteomes" id="UP001218218">
    <property type="component" value="Unassembled WGS sequence"/>
</dbReference>
<evidence type="ECO:0000313" key="1">
    <source>
        <dbReference type="EMBL" id="KAJ7351503.1"/>
    </source>
</evidence>
<name>A0AAD7A7V8_9AGAR</name>
<gene>
    <name evidence="1" type="ORF">DFH08DRAFT_1078484</name>
</gene>
<accession>A0AAD7A7V8</accession>